<keyword evidence="2" id="KW-0813">Transport</keyword>
<sequence>MYKLIIYLALSFGIIQVHAAEHTVKLVTSGSDGATMFMEPGYIKINKGDVINFIPSDASHNAQSFSVPKGAKAFMTPFGQPAKVTFDKEGVYLYKCLPHIVMGMVGLVQVGSAEN</sequence>
<evidence type="ECO:0000256" key="6">
    <source>
        <dbReference type="ARBA" id="ARBA00023008"/>
    </source>
</evidence>
<feature type="binding site" evidence="7">
    <location>
        <position position="60"/>
    </location>
    <ligand>
        <name>Cu cation</name>
        <dbReference type="ChEBI" id="CHEBI:23378"/>
    </ligand>
</feature>
<feature type="binding site" evidence="7">
    <location>
        <position position="104"/>
    </location>
    <ligand>
        <name>Cu cation</name>
        <dbReference type="ChEBI" id="CHEBI:23378"/>
    </ligand>
</feature>
<dbReference type="InterPro" id="IPR001235">
    <property type="entry name" value="Copper_blue_Plastocyanin"/>
</dbReference>
<proteinExistence type="predicted"/>
<dbReference type="InterPro" id="IPR002386">
    <property type="entry name" value="Amicyanin/Pseudoazurin"/>
</dbReference>
<dbReference type="InterPro" id="IPR000923">
    <property type="entry name" value="BlueCu_1"/>
</dbReference>
<dbReference type="Proteomes" id="UP000198862">
    <property type="component" value="Unassembled WGS sequence"/>
</dbReference>
<keyword evidence="6 7" id="KW-0186">Copper</keyword>
<dbReference type="EMBL" id="FOLO01000007">
    <property type="protein sequence ID" value="SFC28539.1"/>
    <property type="molecule type" value="Genomic_DNA"/>
</dbReference>
<dbReference type="Gene3D" id="2.60.40.420">
    <property type="entry name" value="Cupredoxins - blue copper proteins"/>
    <property type="match status" value="1"/>
</dbReference>
<dbReference type="STRING" id="1123010.SAMN02745724_01295"/>
<dbReference type="AlphaFoldDB" id="A0A1I1HWK0"/>
<dbReference type="SUPFAM" id="SSF49503">
    <property type="entry name" value="Cupredoxins"/>
    <property type="match status" value="1"/>
</dbReference>
<dbReference type="GO" id="GO:0009055">
    <property type="term" value="F:electron transfer activity"/>
    <property type="evidence" value="ECO:0007669"/>
    <property type="project" value="InterPro"/>
</dbReference>
<dbReference type="GO" id="GO:0042597">
    <property type="term" value="C:periplasmic space"/>
    <property type="evidence" value="ECO:0007669"/>
    <property type="project" value="UniProtKB-SubCell"/>
</dbReference>
<evidence type="ECO:0000256" key="1">
    <source>
        <dbReference type="ARBA" id="ARBA00004418"/>
    </source>
</evidence>
<evidence type="ECO:0000313" key="10">
    <source>
        <dbReference type="EMBL" id="SFC28539.1"/>
    </source>
</evidence>
<feature type="non-terminal residue" evidence="10">
    <location>
        <position position="115"/>
    </location>
</feature>
<evidence type="ECO:0000259" key="9">
    <source>
        <dbReference type="Pfam" id="PF00127"/>
    </source>
</evidence>
<evidence type="ECO:0000313" key="11">
    <source>
        <dbReference type="Proteomes" id="UP000198862"/>
    </source>
</evidence>
<dbReference type="PROSITE" id="PS00196">
    <property type="entry name" value="COPPER_BLUE"/>
    <property type="match status" value="1"/>
</dbReference>
<dbReference type="PRINTS" id="PR00156">
    <property type="entry name" value="COPPERBLUE"/>
</dbReference>
<reference evidence="10 11" key="1">
    <citation type="submission" date="2016-10" db="EMBL/GenBank/DDBJ databases">
        <authorList>
            <person name="de Groot N.N."/>
        </authorList>
    </citation>
    <scope>NUCLEOTIDE SEQUENCE [LARGE SCALE GENOMIC DNA]</scope>
    <source>
        <strain evidence="10 11">DSM 6059</strain>
    </source>
</reference>
<evidence type="ECO:0000256" key="8">
    <source>
        <dbReference type="SAM" id="SignalP"/>
    </source>
</evidence>
<dbReference type="RefSeq" id="WP_218156466.1">
    <property type="nucleotide sequence ID" value="NZ_FOLO01000007.1"/>
</dbReference>
<feature type="domain" description="Blue (type 1) copper" evidence="9">
    <location>
        <begin position="28"/>
        <end position="110"/>
    </location>
</feature>
<dbReference type="Pfam" id="PF00127">
    <property type="entry name" value="Copper-bind"/>
    <property type="match status" value="1"/>
</dbReference>
<accession>A0A1I1HWK0</accession>
<dbReference type="InterPro" id="IPR008972">
    <property type="entry name" value="Cupredoxin"/>
</dbReference>
<evidence type="ECO:0000256" key="7">
    <source>
        <dbReference type="PIRSR" id="PIRSR602386-1"/>
    </source>
</evidence>
<keyword evidence="5" id="KW-0249">Electron transport</keyword>
<protein>
    <submittedName>
        <fullName evidence="10">Pseudoazurin</fullName>
    </submittedName>
</protein>
<evidence type="ECO:0000256" key="4">
    <source>
        <dbReference type="ARBA" id="ARBA00022764"/>
    </source>
</evidence>
<feature type="binding site" evidence="7">
    <location>
        <position position="96"/>
    </location>
    <ligand>
        <name>Cu cation</name>
        <dbReference type="ChEBI" id="CHEBI:23378"/>
    </ligand>
</feature>
<keyword evidence="11" id="KW-1185">Reference proteome</keyword>
<feature type="chain" id="PRO_5011600445" evidence="8">
    <location>
        <begin position="20"/>
        <end position="115"/>
    </location>
</feature>
<dbReference type="InterPro" id="IPR028871">
    <property type="entry name" value="BlueCu_1_BS"/>
</dbReference>
<dbReference type="PRINTS" id="PR00155">
    <property type="entry name" value="AMICYANIN"/>
</dbReference>
<comment type="subcellular location">
    <subcellularLocation>
        <location evidence="1">Periplasm</location>
    </subcellularLocation>
</comment>
<keyword evidence="8" id="KW-0732">Signal</keyword>
<evidence type="ECO:0000256" key="3">
    <source>
        <dbReference type="ARBA" id="ARBA00022723"/>
    </source>
</evidence>
<keyword evidence="3 7" id="KW-0479">Metal-binding</keyword>
<dbReference type="GO" id="GO:0005507">
    <property type="term" value="F:copper ion binding"/>
    <property type="evidence" value="ECO:0007669"/>
    <property type="project" value="InterPro"/>
</dbReference>
<name>A0A1I1HWK0_9GAMM</name>
<organism evidence="10 11">
    <name type="scientific">Pseudoalteromonas denitrificans DSM 6059</name>
    <dbReference type="NCBI Taxonomy" id="1123010"/>
    <lineage>
        <taxon>Bacteria</taxon>
        <taxon>Pseudomonadati</taxon>
        <taxon>Pseudomonadota</taxon>
        <taxon>Gammaproteobacteria</taxon>
        <taxon>Alteromonadales</taxon>
        <taxon>Pseudoalteromonadaceae</taxon>
        <taxon>Pseudoalteromonas</taxon>
    </lineage>
</organism>
<keyword evidence="4" id="KW-0574">Periplasm</keyword>
<gene>
    <name evidence="10" type="ORF">SAMN02745724_01295</name>
</gene>
<evidence type="ECO:0000256" key="2">
    <source>
        <dbReference type="ARBA" id="ARBA00022448"/>
    </source>
</evidence>
<comment type="cofactor">
    <cofactor evidence="7">
        <name>Cu cation</name>
        <dbReference type="ChEBI" id="CHEBI:23378"/>
    </cofactor>
    <text evidence="7">Binds 1 copper ion per subunit.</text>
</comment>
<feature type="binding site" evidence="7">
    <location>
        <position position="99"/>
    </location>
    <ligand>
        <name>Cu cation</name>
        <dbReference type="ChEBI" id="CHEBI:23378"/>
    </ligand>
</feature>
<evidence type="ECO:0000256" key="5">
    <source>
        <dbReference type="ARBA" id="ARBA00022982"/>
    </source>
</evidence>
<feature type="signal peptide" evidence="8">
    <location>
        <begin position="1"/>
        <end position="19"/>
    </location>
</feature>